<evidence type="ECO:0000256" key="1">
    <source>
        <dbReference type="SAM" id="Phobius"/>
    </source>
</evidence>
<feature type="transmembrane region" description="Helical" evidence="1">
    <location>
        <begin position="6"/>
        <end position="28"/>
    </location>
</feature>
<protein>
    <submittedName>
        <fullName evidence="2">Uncharacterized protein</fullName>
    </submittedName>
</protein>
<name>A0A645HSP9_9ZZZZ</name>
<keyword evidence="1" id="KW-1133">Transmembrane helix</keyword>
<organism evidence="2">
    <name type="scientific">bioreactor metagenome</name>
    <dbReference type="NCBI Taxonomy" id="1076179"/>
    <lineage>
        <taxon>unclassified sequences</taxon>
        <taxon>metagenomes</taxon>
        <taxon>ecological metagenomes</taxon>
    </lineage>
</organism>
<dbReference type="EMBL" id="VSSQ01093630">
    <property type="protein sequence ID" value="MPN38413.1"/>
    <property type="molecule type" value="Genomic_DNA"/>
</dbReference>
<gene>
    <name evidence="2" type="ORF">SDC9_185937</name>
</gene>
<reference evidence="2" key="1">
    <citation type="submission" date="2019-08" db="EMBL/GenBank/DDBJ databases">
        <authorList>
            <person name="Kucharzyk K."/>
            <person name="Murdoch R.W."/>
            <person name="Higgins S."/>
            <person name="Loffler F."/>
        </authorList>
    </citation>
    <scope>NUCLEOTIDE SEQUENCE</scope>
</reference>
<proteinExistence type="predicted"/>
<keyword evidence="1" id="KW-0812">Transmembrane</keyword>
<sequence length="155" mass="16869">MTGEMLTDDVFLQCLLVSIVYLTLGFFLHGHGLSKGDTPIEKQPEPRSDWVRASFHDNEASLGERFQLVRCHQRPLHHLQGLAGVVFPTADAAAHDGAAAQRLGKNLGGLAVRSEAAEDGVLAVVHDDLRTLLAVVLLELPEALDDRYHSKAARS</sequence>
<comment type="caution">
    <text evidence="2">The sequence shown here is derived from an EMBL/GenBank/DDBJ whole genome shotgun (WGS) entry which is preliminary data.</text>
</comment>
<keyword evidence="1" id="KW-0472">Membrane</keyword>
<dbReference type="AlphaFoldDB" id="A0A645HSP9"/>
<accession>A0A645HSP9</accession>
<evidence type="ECO:0000313" key="2">
    <source>
        <dbReference type="EMBL" id="MPN38413.1"/>
    </source>
</evidence>